<dbReference type="CDD" id="cd08417">
    <property type="entry name" value="PBP2_Nitroaromatics_like"/>
    <property type="match status" value="1"/>
</dbReference>
<evidence type="ECO:0000259" key="5">
    <source>
        <dbReference type="PROSITE" id="PS50931"/>
    </source>
</evidence>
<dbReference type="AlphaFoldDB" id="W9BHT7"/>
<organism evidence="6 7">
    <name type="scientific">Mycolicibacterium cosmeticum</name>
    <dbReference type="NCBI Taxonomy" id="258533"/>
    <lineage>
        <taxon>Bacteria</taxon>
        <taxon>Bacillati</taxon>
        <taxon>Actinomycetota</taxon>
        <taxon>Actinomycetes</taxon>
        <taxon>Mycobacteriales</taxon>
        <taxon>Mycobacteriaceae</taxon>
        <taxon>Mycolicibacterium</taxon>
    </lineage>
</organism>
<dbReference type="STRING" id="258533.BN977_01022"/>
<keyword evidence="7" id="KW-1185">Reference proteome</keyword>
<evidence type="ECO:0000256" key="3">
    <source>
        <dbReference type="ARBA" id="ARBA00023125"/>
    </source>
</evidence>
<dbReference type="InterPro" id="IPR005119">
    <property type="entry name" value="LysR_subst-bd"/>
</dbReference>
<dbReference type="eggNOG" id="COG0583">
    <property type="taxonomic scope" value="Bacteria"/>
</dbReference>
<reference evidence="6" key="2">
    <citation type="submission" date="2014-03" db="EMBL/GenBank/DDBJ databases">
        <authorList>
            <person name="Urmite Genomes"/>
        </authorList>
    </citation>
    <scope>NUCLEOTIDE SEQUENCE</scope>
    <source>
        <strain evidence="6">DSM 44829</strain>
    </source>
</reference>
<dbReference type="PANTHER" id="PTHR30118">
    <property type="entry name" value="HTH-TYPE TRANSCRIPTIONAL REGULATOR LEUO-RELATED"/>
    <property type="match status" value="1"/>
</dbReference>
<sequence>MDLNLLVVFEALLRERHVGRAAATLSLSQSATSHALGRLRTMFDDPLFVRHPRGVEPTTRARELAEPIADALSRVRRIMAPQPTFEPATLRRTFTVATHDYALAVLAPALMAELRAQAPGVDLRCVSADPVTVVDGLDRGEFDFALGGFVDLTVDRMARTVLFSDRFVGVARIGHPDIRDGRMQLDTFAALPHVLMSATNPPRGDVDQALSALGLKRRIAVTVPTFHTLPYVVEISDVVGVLPERLARRVARNLEIFELPVEVGAVTCSMLVPAPLVQRPEIVWFTALLRRAAAPGR</sequence>
<keyword evidence="2" id="KW-0805">Transcription regulation</keyword>
<dbReference type="InterPro" id="IPR050389">
    <property type="entry name" value="LysR-type_TF"/>
</dbReference>
<dbReference type="InterPro" id="IPR036390">
    <property type="entry name" value="WH_DNA-bd_sf"/>
</dbReference>
<dbReference type="SUPFAM" id="SSF46785">
    <property type="entry name" value="Winged helix' DNA-binding domain"/>
    <property type="match status" value="1"/>
</dbReference>
<dbReference type="GO" id="GO:0003677">
    <property type="term" value="F:DNA binding"/>
    <property type="evidence" value="ECO:0007669"/>
    <property type="project" value="UniProtKB-KW"/>
</dbReference>
<evidence type="ECO:0000313" key="6">
    <source>
        <dbReference type="EMBL" id="CDO06240.1"/>
    </source>
</evidence>
<dbReference type="InterPro" id="IPR037402">
    <property type="entry name" value="YidZ_PBP2"/>
</dbReference>
<proteinExistence type="inferred from homology"/>
<dbReference type="Pfam" id="PF03466">
    <property type="entry name" value="LysR_substrate"/>
    <property type="match status" value="1"/>
</dbReference>
<keyword evidence="3" id="KW-0238">DNA-binding</keyword>
<dbReference type="InterPro" id="IPR036388">
    <property type="entry name" value="WH-like_DNA-bd_sf"/>
</dbReference>
<dbReference type="SUPFAM" id="SSF53850">
    <property type="entry name" value="Periplasmic binding protein-like II"/>
    <property type="match status" value="1"/>
</dbReference>
<reference evidence="6" key="1">
    <citation type="submission" date="2014-03" db="EMBL/GenBank/DDBJ databases">
        <title>Draft Genome Sequence of Mycobacterium cosmeticum DSM 44829.</title>
        <authorList>
            <person name="Croce O."/>
            <person name="Robert C."/>
            <person name="Raoult D."/>
            <person name="Drancourt M."/>
        </authorList>
    </citation>
    <scope>NUCLEOTIDE SEQUENCE [LARGE SCALE GENOMIC DNA]</scope>
    <source>
        <strain evidence="6">DSM 44829</strain>
    </source>
</reference>
<gene>
    <name evidence="6" type="ORF">BN977_01022</name>
</gene>
<evidence type="ECO:0000256" key="4">
    <source>
        <dbReference type="ARBA" id="ARBA00023163"/>
    </source>
</evidence>
<comment type="similarity">
    <text evidence="1">Belongs to the LysR transcriptional regulatory family.</text>
</comment>
<evidence type="ECO:0000256" key="1">
    <source>
        <dbReference type="ARBA" id="ARBA00009437"/>
    </source>
</evidence>
<dbReference type="Gene3D" id="3.40.190.10">
    <property type="entry name" value="Periplasmic binding protein-like II"/>
    <property type="match status" value="2"/>
</dbReference>
<dbReference type="GO" id="GO:0003700">
    <property type="term" value="F:DNA-binding transcription factor activity"/>
    <property type="evidence" value="ECO:0007669"/>
    <property type="project" value="InterPro"/>
</dbReference>
<comment type="caution">
    <text evidence="6">The sequence shown here is derived from an EMBL/GenBank/DDBJ whole genome shotgun (WGS) entry which is preliminary data.</text>
</comment>
<name>W9BHT7_MYCCO</name>
<dbReference type="PANTHER" id="PTHR30118:SF15">
    <property type="entry name" value="TRANSCRIPTIONAL REGULATORY PROTEIN"/>
    <property type="match status" value="1"/>
</dbReference>
<keyword evidence="4" id="KW-0804">Transcription</keyword>
<accession>W9BHT7</accession>
<dbReference type="PROSITE" id="PS50931">
    <property type="entry name" value="HTH_LYSR"/>
    <property type="match status" value="1"/>
</dbReference>
<dbReference type="RefSeq" id="WP_051561063.1">
    <property type="nucleotide sequence ID" value="NZ_POTP01000013.1"/>
</dbReference>
<evidence type="ECO:0000256" key="2">
    <source>
        <dbReference type="ARBA" id="ARBA00023015"/>
    </source>
</evidence>
<dbReference type="EMBL" id="CCBB010000001">
    <property type="protein sequence ID" value="CDO06240.1"/>
    <property type="molecule type" value="Genomic_DNA"/>
</dbReference>
<evidence type="ECO:0000313" key="7">
    <source>
        <dbReference type="Proteomes" id="UP000028870"/>
    </source>
</evidence>
<protein>
    <submittedName>
        <fullName evidence="6">LysR family transcriptional regulator</fullName>
    </submittedName>
</protein>
<dbReference type="Proteomes" id="UP000028870">
    <property type="component" value="Unassembled WGS sequence"/>
</dbReference>
<dbReference type="Pfam" id="PF00126">
    <property type="entry name" value="HTH_1"/>
    <property type="match status" value="1"/>
</dbReference>
<dbReference type="Gene3D" id="1.10.10.10">
    <property type="entry name" value="Winged helix-like DNA-binding domain superfamily/Winged helix DNA-binding domain"/>
    <property type="match status" value="1"/>
</dbReference>
<feature type="domain" description="HTH lysR-type" evidence="5">
    <location>
        <begin position="1"/>
        <end position="58"/>
    </location>
</feature>
<dbReference type="InterPro" id="IPR000847">
    <property type="entry name" value="LysR_HTH_N"/>
</dbReference>